<dbReference type="AlphaFoldDB" id="A0A0W0Y1C0"/>
<dbReference type="InterPro" id="IPR014743">
    <property type="entry name" value="Cl-channel_core"/>
</dbReference>
<evidence type="ECO:0000256" key="7">
    <source>
        <dbReference type="ARBA" id="ARBA00023214"/>
    </source>
</evidence>
<dbReference type="EMBL" id="LNYT01000003">
    <property type="protein sequence ID" value="KTD50613.1"/>
    <property type="molecule type" value="Genomic_DNA"/>
</dbReference>
<evidence type="ECO:0000256" key="2">
    <source>
        <dbReference type="ARBA" id="ARBA00022448"/>
    </source>
</evidence>
<evidence type="ECO:0000313" key="9">
    <source>
        <dbReference type="EMBL" id="KTD50613.1"/>
    </source>
</evidence>
<dbReference type="InterPro" id="IPR001807">
    <property type="entry name" value="ClC"/>
</dbReference>
<feature type="transmembrane region" description="Helical" evidence="8">
    <location>
        <begin position="299"/>
        <end position="318"/>
    </location>
</feature>
<evidence type="ECO:0000313" key="10">
    <source>
        <dbReference type="Proteomes" id="UP000054608"/>
    </source>
</evidence>
<evidence type="ECO:0000256" key="4">
    <source>
        <dbReference type="ARBA" id="ARBA00022989"/>
    </source>
</evidence>
<dbReference type="PRINTS" id="PR00762">
    <property type="entry name" value="CLCHANNEL"/>
</dbReference>
<feature type="transmembrane region" description="Helical" evidence="8">
    <location>
        <begin position="52"/>
        <end position="70"/>
    </location>
</feature>
<dbReference type="CDD" id="cd01031">
    <property type="entry name" value="EriC"/>
    <property type="match status" value="1"/>
</dbReference>
<organism evidence="9 10">
    <name type="scientific">Legionella rubrilucens</name>
    <dbReference type="NCBI Taxonomy" id="458"/>
    <lineage>
        <taxon>Bacteria</taxon>
        <taxon>Pseudomonadati</taxon>
        <taxon>Pseudomonadota</taxon>
        <taxon>Gammaproteobacteria</taxon>
        <taxon>Legionellales</taxon>
        <taxon>Legionellaceae</taxon>
        <taxon>Legionella</taxon>
    </lineage>
</organism>
<keyword evidence="5" id="KW-0406">Ion transport</keyword>
<dbReference type="Proteomes" id="UP000054608">
    <property type="component" value="Unassembled WGS sequence"/>
</dbReference>
<protein>
    <submittedName>
        <fullName evidence="9">Voltage-gated chloride channel protein (ClC-type)</fullName>
    </submittedName>
</protein>
<dbReference type="Pfam" id="PF00654">
    <property type="entry name" value="Voltage_CLC"/>
    <property type="match status" value="1"/>
</dbReference>
<dbReference type="PANTHER" id="PTHR45711">
    <property type="entry name" value="CHLORIDE CHANNEL PROTEIN"/>
    <property type="match status" value="1"/>
</dbReference>
<dbReference type="PANTHER" id="PTHR45711:SF6">
    <property type="entry name" value="CHLORIDE CHANNEL PROTEIN"/>
    <property type="match status" value="1"/>
</dbReference>
<dbReference type="Gene3D" id="1.10.3080.10">
    <property type="entry name" value="Clc chloride channel"/>
    <property type="match status" value="1"/>
</dbReference>
<reference evidence="9 10" key="1">
    <citation type="submission" date="2015-11" db="EMBL/GenBank/DDBJ databases">
        <title>Genomic analysis of 38 Legionella species identifies large and diverse effector repertoires.</title>
        <authorList>
            <person name="Burstein D."/>
            <person name="Amaro F."/>
            <person name="Zusman T."/>
            <person name="Lifshitz Z."/>
            <person name="Cohen O."/>
            <person name="Gilbert J.A."/>
            <person name="Pupko T."/>
            <person name="Shuman H.A."/>
            <person name="Segal G."/>
        </authorList>
    </citation>
    <scope>NUCLEOTIDE SEQUENCE [LARGE SCALE GENOMIC DNA]</scope>
    <source>
        <strain evidence="9 10">WA-270A-C2</strain>
    </source>
</reference>
<keyword evidence="7" id="KW-0868">Chloride</keyword>
<evidence type="ECO:0000256" key="3">
    <source>
        <dbReference type="ARBA" id="ARBA00022692"/>
    </source>
</evidence>
<comment type="subcellular location">
    <subcellularLocation>
        <location evidence="1">Membrane</location>
        <topology evidence="1">Multi-pass membrane protein</topology>
    </subcellularLocation>
</comment>
<gene>
    <name evidence="9" type="primary">clcA</name>
    <name evidence="9" type="ORF">Lrub_0237</name>
</gene>
<keyword evidence="4 8" id="KW-1133">Transmembrane helix</keyword>
<feature type="transmembrane region" description="Helical" evidence="8">
    <location>
        <begin position="12"/>
        <end position="32"/>
    </location>
</feature>
<dbReference type="GO" id="GO:0005886">
    <property type="term" value="C:plasma membrane"/>
    <property type="evidence" value="ECO:0007669"/>
    <property type="project" value="TreeGrafter"/>
</dbReference>
<comment type="caution">
    <text evidence="9">The sequence shown here is derived from an EMBL/GenBank/DDBJ whole genome shotgun (WGS) entry which is preliminary data.</text>
</comment>
<name>A0A0W0Y1C0_9GAMM</name>
<dbReference type="RefSeq" id="WP_058530375.1">
    <property type="nucleotide sequence ID" value="NZ_CAAAIN010000003.1"/>
</dbReference>
<feature type="transmembrane region" description="Helical" evidence="8">
    <location>
        <begin position="357"/>
        <end position="381"/>
    </location>
</feature>
<keyword evidence="2" id="KW-0813">Transport</keyword>
<dbReference type="PATRIC" id="fig|458.5.peg.243"/>
<keyword evidence="10" id="KW-1185">Reference proteome</keyword>
<dbReference type="OrthoDB" id="9767361at2"/>
<feature type="transmembrane region" description="Helical" evidence="8">
    <location>
        <begin position="185"/>
        <end position="205"/>
    </location>
</feature>
<evidence type="ECO:0000256" key="5">
    <source>
        <dbReference type="ARBA" id="ARBA00023065"/>
    </source>
</evidence>
<accession>A0A0W0Y1C0</accession>
<dbReference type="STRING" id="458.Lrub_0237"/>
<evidence type="ECO:0000256" key="6">
    <source>
        <dbReference type="ARBA" id="ARBA00023136"/>
    </source>
</evidence>
<dbReference type="SUPFAM" id="SSF81340">
    <property type="entry name" value="Clc chloride channel"/>
    <property type="match status" value="1"/>
</dbReference>
<feature type="transmembrane region" description="Helical" evidence="8">
    <location>
        <begin position="149"/>
        <end position="173"/>
    </location>
</feature>
<evidence type="ECO:0000256" key="8">
    <source>
        <dbReference type="SAM" id="Phobius"/>
    </source>
</evidence>
<feature type="transmembrane region" description="Helical" evidence="8">
    <location>
        <begin position="388"/>
        <end position="408"/>
    </location>
</feature>
<sequence length="429" mass="46137">MKSKVLKVYAVAILLGILTGIIGSYFQIAIAYLSRGLGAAITWSERAGVPGALTSMLFSMLLVYLAWLMVRKIAPEASGSGVQEIEGALLHERPIFWERLLPVKFIAGVMSISAGMVVGREGPTIQMGGNLGEMLGQWLRIPRRRRDTLIAAGAASGLATAFNAPLAGVLFVIEEMRNQFNFTFTNFKMVAIACVMATIVSHWLVGAGPAIAMSVFDLPSLKSLWLFFIFGLLAGLAGLVFNLVLMKSLSLKDRLSDFAQGSYALILGAVVGLLAYWYSPIVGGGYEIIHQSLTLSPPANVLLMLIGLRFIMTMLCYSSSVPGGIFAPMLALGTLFGLASYYLLILIMPDTTIHPGMFAVAGMGALFSAAVRSPLTGIVLVVEMTQNYLLILPMMVTCLTSTTVVQLAKNPPIYAQLLRRTLAKERLSA</sequence>
<keyword evidence="6 8" id="KW-0472">Membrane</keyword>
<proteinExistence type="predicted"/>
<feature type="transmembrane region" description="Helical" evidence="8">
    <location>
        <begin position="325"/>
        <end position="345"/>
    </location>
</feature>
<keyword evidence="3 8" id="KW-0812">Transmembrane</keyword>
<dbReference type="NCBIfam" id="NF003640">
    <property type="entry name" value="PRK05277.1"/>
    <property type="match status" value="1"/>
</dbReference>
<feature type="transmembrane region" description="Helical" evidence="8">
    <location>
        <begin position="225"/>
        <end position="246"/>
    </location>
</feature>
<feature type="transmembrane region" description="Helical" evidence="8">
    <location>
        <begin position="258"/>
        <end position="279"/>
    </location>
</feature>
<evidence type="ECO:0000256" key="1">
    <source>
        <dbReference type="ARBA" id="ARBA00004141"/>
    </source>
</evidence>
<feature type="transmembrane region" description="Helical" evidence="8">
    <location>
        <begin position="100"/>
        <end position="118"/>
    </location>
</feature>
<dbReference type="GO" id="GO:0005247">
    <property type="term" value="F:voltage-gated chloride channel activity"/>
    <property type="evidence" value="ECO:0007669"/>
    <property type="project" value="TreeGrafter"/>
</dbReference>